<comment type="caution">
    <text evidence="2">The sequence shown here is derived from an EMBL/GenBank/DDBJ whole genome shotgun (WGS) entry which is preliminary data.</text>
</comment>
<sequence length="161" mass="17142">MDEDNTTNTPGAGPNQPVSSSGDTPQGASGAQSQGNPTPTSAQSSNTPSSGPTMANTQHSKRRRGLGVVTPNACTECRKKRAKPSLNPPSLNPPSLTNSCILQCDGHNPCGRCKAQKDVECFYEVPVRQSKENLRAEIENLRLRQRSNDQGVSPSRVSRNG</sequence>
<dbReference type="Proteomes" id="UP000722485">
    <property type="component" value="Unassembled WGS sequence"/>
</dbReference>
<evidence type="ECO:0000313" key="2">
    <source>
        <dbReference type="EMBL" id="KAF7539610.1"/>
    </source>
</evidence>
<gene>
    <name evidence="2" type="ORF">G7Z17_g12386</name>
</gene>
<proteinExistence type="predicted"/>
<dbReference type="Gene3D" id="4.10.240.10">
    <property type="entry name" value="Zn(2)-C6 fungal-type DNA-binding domain"/>
    <property type="match status" value="1"/>
</dbReference>
<reference evidence="2" key="1">
    <citation type="submission" date="2020-03" db="EMBL/GenBank/DDBJ databases">
        <title>Draft Genome Sequence of Cylindrodendrum hubeiense.</title>
        <authorList>
            <person name="Buettner E."/>
            <person name="Kellner H."/>
        </authorList>
    </citation>
    <scope>NUCLEOTIDE SEQUENCE</scope>
    <source>
        <strain evidence="2">IHI 201604</strain>
    </source>
</reference>
<evidence type="ECO:0000313" key="3">
    <source>
        <dbReference type="Proteomes" id="UP000722485"/>
    </source>
</evidence>
<name>A0A9P5H106_9HYPO</name>
<dbReference type="AlphaFoldDB" id="A0A9P5H106"/>
<feature type="region of interest" description="Disordered" evidence="1">
    <location>
        <begin position="1"/>
        <end position="93"/>
    </location>
</feature>
<evidence type="ECO:0008006" key="4">
    <source>
        <dbReference type="Google" id="ProtNLM"/>
    </source>
</evidence>
<dbReference type="GO" id="GO:0008270">
    <property type="term" value="F:zinc ion binding"/>
    <property type="evidence" value="ECO:0007669"/>
    <property type="project" value="InterPro"/>
</dbReference>
<dbReference type="GO" id="GO:0000981">
    <property type="term" value="F:DNA-binding transcription factor activity, RNA polymerase II-specific"/>
    <property type="evidence" value="ECO:0007669"/>
    <property type="project" value="InterPro"/>
</dbReference>
<feature type="compositionally biased region" description="Polar residues" evidence="1">
    <location>
        <begin position="1"/>
        <end position="58"/>
    </location>
</feature>
<evidence type="ECO:0000256" key="1">
    <source>
        <dbReference type="SAM" id="MobiDB-lite"/>
    </source>
</evidence>
<organism evidence="2 3">
    <name type="scientific">Cylindrodendrum hubeiense</name>
    <dbReference type="NCBI Taxonomy" id="595255"/>
    <lineage>
        <taxon>Eukaryota</taxon>
        <taxon>Fungi</taxon>
        <taxon>Dikarya</taxon>
        <taxon>Ascomycota</taxon>
        <taxon>Pezizomycotina</taxon>
        <taxon>Sordariomycetes</taxon>
        <taxon>Hypocreomycetidae</taxon>
        <taxon>Hypocreales</taxon>
        <taxon>Nectriaceae</taxon>
        <taxon>Cylindrodendrum</taxon>
    </lineage>
</organism>
<dbReference type="EMBL" id="JAANBB010000554">
    <property type="protein sequence ID" value="KAF7539610.1"/>
    <property type="molecule type" value="Genomic_DNA"/>
</dbReference>
<dbReference type="OrthoDB" id="2123952at2759"/>
<keyword evidence="3" id="KW-1185">Reference proteome</keyword>
<accession>A0A9P5H106</accession>
<dbReference type="InterPro" id="IPR036864">
    <property type="entry name" value="Zn2-C6_fun-type_DNA-bd_sf"/>
</dbReference>
<protein>
    <recommendedName>
        <fullName evidence="4">Zn(2)-C6 fungal-type domain-containing protein</fullName>
    </recommendedName>
</protein>